<dbReference type="Gene3D" id="3.40.50.300">
    <property type="entry name" value="P-loop containing nucleotide triphosphate hydrolases"/>
    <property type="match status" value="2"/>
</dbReference>
<feature type="domain" description="Helicase ATP-binding" evidence="4">
    <location>
        <begin position="375"/>
        <end position="559"/>
    </location>
</feature>
<dbReference type="Pfam" id="PF08839">
    <property type="entry name" value="CDT1"/>
    <property type="match status" value="1"/>
</dbReference>
<keyword evidence="2" id="KW-0067">ATP-binding</keyword>
<feature type="region of interest" description="Disordered" evidence="3">
    <location>
        <begin position="202"/>
        <end position="224"/>
    </location>
</feature>
<dbReference type="SMART" id="SM00490">
    <property type="entry name" value="HELICc"/>
    <property type="match status" value="1"/>
</dbReference>
<dbReference type="SMART" id="SM00487">
    <property type="entry name" value="DEXDc"/>
    <property type="match status" value="1"/>
</dbReference>
<dbReference type="GO" id="GO:0005634">
    <property type="term" value="C:nucleus"/>
    <property type="evidence" value="ECO:0007669"/>
    <property type="project" value="TreeGrafter"/>
</dbReference>
<organism evidence="6 7">
    <name type="scientific">Cronartium quercuum f. sp. fusiforme G11</name>
    <dbReference type="NCBI Taxonomy" id="708437"/>
    <lineage>
        <taxon>Eukaryota</taxon>
        <taxon>Fungi</taxon>
        <taxon>Dikarya</taxon>
        <taxon>Basidiomycota</taxon>
        <taxon>Pucciniomycotina</taxon>
        <taxon>Pucciniomycetes</taxon>
        <taxon>Pucciniales</taxon>
        <taxon>Coleosporiaceae</taxon>
        <taxon>Cronartium</taxon>
    </lineage>
</organism>
<dbReference type="InterPro" id="IPR014001">
    <property type="entry name" value="Helicase_ATP-bd"/>
</dbReference>
<dbReference type="PANTHER" id="PTHR47957">
    <property type="entry name" value="ATP-DEPENDENT HELICASE HRQ1"/>
    <property type="match status" value="1"/>
</dbReference>
<dbReference type="GO" id="GO:0005524">
    <property type="term" value="F:ATP binding"/>
    <property type="evidence" value="ECO:0007669"/>
    <property type="project" value="UniProtKB-KW"/>
</dbReference>
<evidence type="ECO:0000313" key="6">
    <source>
        <dbReference type="EMBL" id="KAG0147441.1"/>
    </source>
</evidence>
<dbReference type="GO" id="GO:0043138">
    <property type="term" value="F:3'-5' DNA helicase activity"/>
    <property type="evidence" value="ECO:0007669"/>
    <property type="project" value="TreeGrafter"/>
</dbReference>
<evidence type="ECO:0000256" key="3">
    <source>
        <dbReference type="SAM" id="MobiDB-lite"/>
    </source>
</evidence>
<sequence length="1013" mass="114554">MSKKRSEPISSKVSEPSGPSAAPQLETPKTRSSRRPRPSEPIVSSVSRKKRKCDEELEIKLVDNSSPVPPWPEHFKDLQRVYQALNTVFTFCSARKHLHTTIDNMRSSIESLLKAPLALESIAQIKTLLPIVVRFVYVEREALGALEKLSNKKIAAKKDFEIYEALPNAESSGDASQHKAKAQDEVLLFQFIDGELKSAQKSHLLPTNPRSSRQIKPPSPSLKDLLMPTYSPKEMSKMIEKRNLKFKEAIDELILACAAQEPPIDPVTVLIDSSQEHMPCRSGLPPNQKMTLDSKQRLQHYLEHPEERPTIQSLLSEMIQDVYYRDQIVPGGQRTTPPRMASFGKLDQPLSSTLTAALFSTKQIRDLYSHQADAINHLATGGHVIVSTSTSSGKSIVYQLPMLQALENDQCSCGLYIFPTKALAQDQKRALSDLIYECGPEFTDVKVVNFDGDTPREERQSIRETANIIYTNPDMLHLTILPNEQLWRRFFQNLKYVVVDELHVYSGLFGSHMSFLMRRLRRICEAVGNHSVQFISCSATIQNPVEHMKTIFGLSDVHLVSQDGSPTGAKQHVIWNPPFVDEKDPGQGRLSSLSESTRLFRFLISNGVRTIVFCRIRKSCELMIRQVREELVREDRQDLVSRVRSYRSGYTAQERRSIEQEMYSGELLGIIATTALELGIDIGNLDAVLTLGFPHSLSGLRQQAGRAGRRNKESLSILILDQKASNQYFAQHPDQLFDAAESEIWLDLENENVVGGHLQCAADEIPIHSIDDQVYFGADLPAFCQANLIQDEHGYFHPHPRFHPHPAQHLSIRKNEEVSYSIVDVSIGREPKILEEIEASRVMYECYEGAIFIHQGQTFQVVGLDHSSTICKLREVTVDYLTRPRELNELDPIRTMRIKAIPNSSSFACYGTIKITSTVYGYLKLDRRQNVLDSFELPTEPLLRQSKGFWLDLPLSAIITLRKYEIHLPTAVHAAEHALLNLAGDDLKLDCRGYEDPWSTSPTDRPKRTRPAR</sequence>
<dbReference type="Pfam" id="PF22982">
    <property type="entry name" value="WHD_HRQ1"/>
    <property type="match status" value="1"/>
</dbReference>
<keyword evidence="1" id="KW-0547">Nucleotide-binding</keyword>
<gene>
    <name evidence="6" type="ORF">CROQUDRAFT_42913</name>
</gene>
<name>A0A9P6TCJ8_9BASI</name>
<dbReference type="SUPFAM" id="SSF52540">
    <property type="entry name" value="P-loop containing nucleoside triphosphate hydrolases"/>
    <property type="match status" value="1"/>
</dbReference>
<dbReference type="CDD" id="cd17923">
    <property type="entry name" value="DEXHc_Hrq1-like"/>
    <property type="match status" value="1"/>
</dbReference>
<dbReference type="EMBL" id="MU167248">
    <property type="protein sequence ID" value="KAG0147441.1"/>
    <property type="molecule type" value="Genomic_DNA"/>
</dbReference>
<protein>
    <submittedName>
        <fullName evidence="6">Uncharacterized protein</fullName>
    </submittedName>
</protein>
<dbReference type="GO" id="GO:0006289">
    <property type="term" value="P:nucleotide-excision repair"/>
    <property type="evidence" value="ECO:0007669"/>
    <property type="project" value="TreeGrafter"/>
</dbReference>
<comment type="caution">
    <text evidence="6">The sequence shown here is derived from an EMBL/GenBank/DDBJ whole genome shotgun (WGS) entry which is preliminary data.</text>
</comment>
<reference evidence="6" key="1">
    <citation type="submission" date="2013-11" db="EMBL/GenBank/DDBJ databases">
        <title>Genome sequence of the fusiform rust pathogen reveals effectors for host alternation and coevolution with pine.</title>
        <authorList>
            <consortium name="DOE Joint Genome Institute"/>
            <person name="Smith K."/>
            <person name="Pendleton A."/>
            <person name="Kubisiak T."/>
            <person name="Anderson C."/>
            <person name="Salamov A."/>
            <person name="Aerts A."/>
            <person name="Riley R."/>
            <person name="Clum A."/>
            <person name="Lindquist E."/>
            <person name="Ence D."/>
            <person name="Campbell M."/>
            <person name="Kronenberg Z."/>
            <person name="Feau N."/>
            <person name="Dhillon B."/>
            <person name="Hamelin R."/>
            <person name="Burleigh J."/>
            <person name="Smith J."/>
            <person name="Yandell M."/>
            <person name="Nelson C."/>
            <person name="Grigoriev I."/>
            <person name="Davis J."/>
        </authorList>
    </citation>
    <scope>NUCLEOTIDE SEQUENCE</scope>
    <source>
        <strain evidence="6">G11</strain>
    </source>
</reference>
<dbReference type="Pfam" id="PF00270">
    <property type="entry name" value="DEAD"/>
    <property type="match status" value="1"/>
</dbReference>
<dbReference type="AlphaFoldDB" id="A0A9P6TCJ8"/>
<dbReference type="OrthoDB" id="18781at2759"/>
<dbReference type="GO" id="GO:0036297">
    <property type="term" value="P:interstrand cross-link repair"/>
    <property type="evidence" value="ECO:0007669"/>
    <property type="project" value="TreeGrafter"/>
</dbReference>
<dbReference type="InterPro" id="IPR055227">
    <property type="entry name" value="HRQ1_WHD"/>
</dbReference>
<keyword evidence="7" id="KW-1185">Reference proteome</keyword>
<evidence type="ECO:0000259" key="5">
    <source>
        <dbReference type="PROSITE" id="PS51194"/>
    </source>
</evidence>
<dbReference type="InterPro" id="IPR027417">
    <property type="entry name" value="P-loop_NTPase"/>
</dbReference>
<dbReference type="InterPro" id="IPR001650">
    <property type="entry name" value="Helicase_C-like"/>
</dbReference>
<dbReference type="InterPro" id="IPR014939">
    <property type="entry name" value="CDT1_Gemini-bd-like"/>
</dbReference>
<feature type="region of interest" description="Disordered" evidence="3">
    <location>
        <begin position="1"/>
        <end position="50"/>
    </location>
</feature>
<dbReference type="PANTHER" id="PTHR47957:SF3">
    <property type="entry name" value="ATP-DEPENDENT HELICASE HRQ1"/>
    <property type="match status" value="1"/>
</dbReference>
<evidence type="ECO:0000259" key="4">
    <source>
        <dbReference type="PROSITE" id="PS51192"/>
    </source>
</evidence>
<evidence type="ECO:0000313" key="7">
    <source>
        <dbReference type="Proteomes" id="UP000886653"/>
    </source>
</evidence>
<dbReference type="InterPro" id="IPR011545">
    <property type="entry name" value="DEAD/DEAH_box_helicase_dom"/>
</dbReference>
<accession>A0A9P6TCJ8</accession>
<proteinExistence type="predicted"/>
<evidence type="ECO:0000256" key="1">
    <source>
        <dbReference type="ARBA" id="ARBA00022741"/>
    </source>
</evidence>
<dbReference type="Pfam" id="PF00271">
    <property type="entry name" value="Helicase_C"/>
    <property type="match status" value="1"/>
</dbReference>
<feature type="domain" description="Helicase C-terminal" evidence="5">
    <location>
        <begin position="598"/>
        <end position="752"/>
    </location>
</feature>
<dbReference type="PROSITE" id="PS51192">
    <property type="entry name" value="HELICASE_ATP_BIND_1"/>
    <property type="match status" value="1"/>
</dbReference>
<dbReference type="GO" id="GO:0003676">
    <property type="term" value="F:nucleic acid binding"/>
    <property type="evidence" value="ECO:0007669"/>
    <property type="project" value="InterPro"/>
</dbReference>
<dbReference type="Proteomes" id="UP000886653">
    <property type="component" value="Unassembled WGS sequence"/>
</dbReference>
<dbReference type="PROSITE" id="PS51194">
    <property type="entry name" value="HELICASE_CTER"/>
    <property type="match status" value="1"/>
</dbReference>
<dbReference type="CDD" id="cd18797">
    <property type="entry name" value="SF2_C_Hrq"/>
    <property type="match status" value="1"/>
</dbReference>
<evidence type="ECO:0000256" key="2">
    <source>
        <dbReference type="ARBA" id="ARBA00022840"/>
    </source>
</evidence>